<evidence type="ECO:0000313" key="1">
    <source>
        <dbReference type="EMBL" id="CAF1957076.1"/>
    </source>
</evidence>
<dbReference type="Proteomes" id="UP001295469">
    <property type="component" value="Chromosome C07"/>
</dbReference>
<dbReference type="EMBL" id="HG994371">
    <property type="protein sequence ID" value="CAF1957076.1"/>
    <property type="molecule type" value="Genomic_DNA"/>
</dbReference>
<protein>
    <submittedName>
        <fullName evidence="1">(rape) hypothetical protein</fullName>
    </submittedName>
</protein>
<dbReference type="AlphaFoldDB" id="A0A816LSA5"/>
<sequence length="68" mass="7771">MIIHFINSYTFVTGKPLQVVNPVNYSPMKTIGLNKGRSQVLRAVLEIREKKRVAKEQVYLDNIQGNDP</sequence>
<accession>A0A816LSA5</accession>
<reference evidence="1" key="1">
    <citation type="submission" date="2021-01" db="EMBL/GenBank/DDBJ databases">
        <authorList>
            <consortium name="Genoscope - CEA"/>
            <person name="William W."/>
        </authorList>
    </citation>
    <scope>NUCLEOTIDE SEQUENCE</scope>
</reference>
<gene>
    <name evidence="1" type="ORF">DARMORV10_C07P08540.1</name>
</gene>
<proteinExistence type="predicted"/>
<organism evidence="1">
    <name type="scientific">Brassica napus</name>
    <name type="common">Rape</name>
    <dbReference type="NCBI Taxonomy" id="3708"/>
    <lineage>
        <taxon>Eukaryota</taxon>
        <taxon>Viridiplantae</taxon>
        <taxon>Streptophyta</taxon>
        <taxon>Embryophyta</taxon>
        <taxon>Tracheophyta</taxon>
        <taxon>Spermatophyta</taxon>
        <taxon>Magnoliopsida</taxon>
        <taxon>eudicotyledons</taxon>
        <taxon>Gunneridae</taxon>
        <taxon>Pentapetalae</taxon>
        <taxon>rosids</taxon>
        <taxon>malvids</taxon>
        <taxon>Brassicales</taxon>
        <taxon>Brassicaceae</taxon>
        <taxon>Brassiceae</taxon>
        <taxon>Brassica</taxon>
    </lineage>
</organism>
<name>A0A816LSA5_BRANA</name>